<dbReference type="AlphaFoldDB" id="B2A431"/>
<gene>
    <name evidence="2" type="ordered locus">Nther_1556</name>
</gene>
<sequence length="237" mass="27272">MNKKNFVSLLIFIVVISLIAIACTEIENTVSEEKKKELESEIADLESEIDELEEELEYRSNYSELKRDLSTAELRVDHYTIFLEKALGKLNEEEVKEVAKQGYQHDLTIRPTGTTKNREEIPLDGRVKTDLEKFSVEISEKQRAIPDLGDSFLEKAEENKLKYGENYPEEQEWLIVKTEGVDYRHGIGERLEGAGGHSFWLTFEEIERGTTLEIEVDSQIKELTGLETDVLEIVVEE</sequence>
<organism evidence="2 3">
    <name type="scientific">Natranaerobius thermophilus (strain ATCC BAA-1301 / DSM 18059 / JW/NM-WN-LF)</name>
    <dbReference type="NCBI Taxonomy" id="457570"/>
    <lineage>
        <taxon>Bacteria</taxon>
        <taxon>Bacillati</taxon>
        <taxon>Bacillota</taxon>
        <taxon>Clostridia</taxon>
        <taxon>Natranaerobiales</taxon>
        <taxon>Natranaerobiaceae</taxon>
        <taxon>Natranaerobius</taxon>
    </lineage>
</organism>
<proteinExistence type="predicted"/>
<dbReference type="eggNOG" id="ENOG5033MW3">
    <property type="taxonomic scope" value="Bacteria"/>
</dbReference>
<reference evidence="2 3" key="2">
    <citation type="journal article" date="2011" name="J. Bacteriol.">
        <title>Complete genome sequence of the anaerobic, halophilic alkalithermophile Natranaerobius thermophilus JW/NM-WN-LF.</title>
        <authorList>
            <person name="Zhao B."/>
            <person name="Mesbah N.M."/>
            <person name="Dalin E."/>
            <person name="Goodwin L."/>
            <person name="Nolan M."/>
            <person name="Pitluck S."/>
            <person name="Chertkov O."/>
            <person name="Brettin T.S."/>
            <person name="Han J."/>
            <person name="Larimer F.W."/>
            <person name="Land M.L."/>
            <person name="Hauser L."/>
            <person name="Kyrpides N."/>
            <person name="Wiegel J."/>
        </authorList>
    </citation>
    <scope>NUCLEOTIDE SEQUENCE [LARGE SCALE GENOMIC DNA]</scope>
    <source>
        <strain evidence="3">ATCC BAA-1301 / DSM 18059 / JW/NM-WN-LF</strain>
    </source>
</reference>
<dbReference type="Proteomes" id="UP000001683">
    <property type="component" value="Chromosome"/>
</dbReference>
<dbReference type="PROSITE" id="PS51257">
    <property type="entry name" value="PROKAR_LIPOPROTEIN"/>
    <property type="match status" value="1"/>
</dbReference>
<reference evidence="2 3" key="1">
    <citation type="submission" date="2008-04" db="EMBL/GenBank/DDBJ databases">
        <title>Complete sequence of chromosome of Natranaerobius thermophilus JW/NM-WN-LF.</title>
        <authorList>
            <consortium name="US DOE Joint Genome Institute"/>
            <person name="Copeland A."/>
            <person name="Lucas S."/>
            <person name="Lapidus A."/>
            <person name="Glavina del Rio T."/>
            <person name="Dalin E."/>
            <person name="Tice H."/>
            <person name="Bruce D."/>
            <person name="Goodwin L."/>
            <person name="Pitluck S."/>
            <person name="Chertkov O."/>
            <person name="Brettin T."/>
            <person name="Detter J.C."/>
            <person name="Han C."/>
            <person name="Kuske C.R."/>
            <person name="Schmutz J."/>
            <person name="Larimer F."/>
            <person name="Land M."/>
            <person name="Hauser L."/>
            <person name="Kyrpides N."/>
            <person name="Lykidis A."/>
            <person name="Mesbah N.M."/>
            <person name="Wiegel J."/>
        </authorList>
    </citation>
    <scope>NUCLEOTIDE SEQUENCE [LARGE SCALE GENOMIC DNA]</scope>
    <source>
        <strain evidence="3">ATCC BAA-1301 / DSM 18059 / JW/NM-WN-LF</strain>
    </source>
</reference>
<evidence type="ECO:0000313" key="3">
    <source>
        <dbReference type="Proteomes" id="UP000001683"/>
    </source>
</evidence>
<name>B2A431_NATTJ</name>
<feature type="coiled-coil region" evidence="1">
    <location>
        <begin position="21"/>
        <end position="62"/>
    </location>
</feature>
<protein>
    <recommendedName>
        <fullName evidence="4">Lipoprotein</fullName>
    </recommendedName>
</protein>
<evidence type="ECO:0008006" key="4">
    <source>
        <dbReference type="Google" id="ProtNLM"/>
    </source>
</evidence>
<dbReference type="HOGENOM" id="CLU_1169670_0_0_9"/>
<dbReference type="KEGG" id="nth:Nther_1556"/>
<evidence type="ECO:0000313" key="2">
    <source>
        <dbReference type="EMBL" id="ACB85133.1"/>
    </source>
</evidence>
<dbReference type="EMBL" id="CP001034">
    <property type="protein sequence ID" value="ACB85133.1"/>
    <property type="molecule type" value="Genomic_DNA"/>
</dbReference>
<accession>B2A431</accession>
<evidence type="ECO:0000256" key="1">
    <source>
        <dbReference type="SAM" id="Coils"/>
    </source>
</evidence>
<dbReference type="RefSeq" id="WP_012448003.1">
    <property type="nucleotide sequence ID" value="NC_010718.1"/>
</dbReference>
<keyword evidence="3" id="KW-1185">Reference proteome</keyword>
<keyword evidence="1" id="KW-0175">Coiled coil</keyword>
<dbReference type="InParanoid" id="B2A431"/>